<name>A0A7T7WHR2_9GAMM</name>
<dbReference type="GeneID" id="89665347"/>
<dbReference type="EMBL" id="CP060811">
    <property type="protein sequence ID" value="QQN87376.1"/>
    <property type="molecule type" value="Genomic_DNA"/>
</dbReference>
<sequence>MQQHYFVGVLCLLTLIMMLNLESWLMRALYLGVMMLCLGFFGLTFGTIILIIFTLTVIFYAAVKSVQDNYRLHH</sequence>
<evidence type="ECO:0000256" key="1">
    <source>
        <dbReference type="SAM" id="Phobius"/>
    </source>
</evidence>
<keyword evidence="1" id="KW-0812">Transmembrane</keyword>
<dbReference type="Proteomes" id="UP000596079">
    <property type="component" value="Chromosome"/>
</dbReference>
<keyword evidence="1" id="KW-1133">Transmembrane helix</keyword>
<reference evidence="2 3" key="1">
    <citation type="submission" date="2020-08" db="EMBL/GenBank/DDBJ databases">
        <title>Emergence of ISAba1-mediated novel tet(X) in Acinetobacter variabilis from a chicken farm.</title>
        <authorList>
            <person name="Peng K."/>
            <person name="Li R."/>
        </authorList>
    </citation>
    <scope>NUCLEOTIDE SEQUENCE [LARGE SCALE GENOMIC DNA]</scope>
    <source>
        <strain evidence="2 3">XM9F202-2</strain>
    </source>
</reference>
<protein>
    <submittedName>
        <fullName evidence="2">Uncharacterized protein</fullName>
    </submittedName>
</protein>
<feature type="transmembrane region" description="Helical" evidence="1">
    <location>
        <begin position="37"/>
        <end position="63"/>
    </location>
</feature>
<accession>A0A7T7WHR2</accession>
<keyword evidence="1" id="KW-0472">Membrane</keyword>
<dbReference type="AlphaFoldDB" id="A0A7T7WHR2"/>
<evidence type="ECO:0000313" key="2">
    <source>
        <dbReference type="EMBL" id="QQN87376.1"/>
    </source>
</evidence>
<evidence type="ECO:0000313" key="3">
    <source>
        <dbReference type="Proteomes" id="UP000596079"/>
    </source>
</evidence>
<proteinExistence type="predicted"/>
<gene>
    <name evidence="2" type="ORF">IAQ69_10935</name>
</gene>
<feature type="transmembrane region" description="Helical" evidence="1">
    <location>
        <begin position="6"/>
        <end position="25"/>
    </location>
</feature>
<organism evidence="2 3">
    <name type="scientific">Acinetobacter variabilis</name>
    <dbReference type="NCBI Taxonomy" id="70346"/>
    <lineage>
        <taxon>Bacteria</taxon>
        <taxon>Pseudomonadati</taxon>
        <taxon>Pseudomonadota</taxon>
        <taxon>Gammaproteobacteria</taxon>
        <taxon>Moraxellales</taxon>
        <taxon>Moraxellaceae</taxon>
        <taxon>Acinetobacter</taxon>
    </lineage>
</organism>
<dbReference type="RefSeq" id="WP_159123475.1">
    <property type="nucleotide sequence ID" value="NZ_CP060811.1"/>
</dbReference>